<reference evidence="6" key="3">
    <citation type="submission" date="2021-06" db="EMBL/GenBank/DDBJ databases">
        <title>Chromosome-level genome assembly for S. haematobium.</title>
        <authorList>
            <person name="Stroehlein A.J."/>
        </authorList>
    </citation>
    <scope>NUCLEOTIDE SEQUENCE</scope>
</reference>
<keyword evidence="3" id="KW-0560">Oxidoreductase</keyword>
<dbReference type="GO" id="GO:0008379">
    <property type="term" value="F:thioredoxin peroxidase activity"/>
    <property type="evidence" value="ECO:0007669"/>
    <property type="project" value="TreeGrafter"/>
</dbReference>
<sequence>MTWTHYVVRESRLNKEKPEIRYEYVVYVCSFGHKKKPEGYGQRVKGSKFGGCKAMFRLRYTVNRFVISSSRMIHNHPCDEKCLKNDPWFRRLCEDQLKVVLPMVKTGSSAESIVKYAEENFEKTTTVHYVNNLKYKFVGRCGSLNDVIATLRNNEKLRLSMSGSGWTWQAVQDVDENIPAIPSPDYNETNRLYRTLRSKTHTLSTLFGQTTVQDTLRQLIGHVDELIRMRRLATVSEHVLHIFTDSRTMYKQYKLSQDLRVRRVCSRAPAFSTKSLQNGTKGVTRLEDYVGKYLVAIFYPSNFLKLSSQELLNFNSYLSNFQEINCEILAISPDSLESHIAWYCAPIQKNGLGENVHFPLLEDKNMRICKAYGVSNEDNGSALMSIFVIDTNGLIRITVCLDKGIHVSVKDILRMVRDLQMKDKEDELDILRHSETPVTTTPLD</sequence>
<dbReference type="GO" id="GO:0045454">
    <property type="term" value="P:cell redox homeostasis"/>
    <property type="evidence" value="ECO:0007669"/>
    <property type="project" value="TreeGrafter"/>
</dbReference>
<reference evidence="6" key="4">
    <citation type="journal article" date="2022" name="PLoS Pathog.">
        <title>Chromosome-level genome of Schistosoma haematobium underpins genome-wide explorations of molecular variation.</title>
        <authorList>
            <person name="Stroehlein A.J."/>
            <person name="Korhonen P.K."/>
            <person name="Lee V.V."/>
            <person name="Ralph S.A."/>
            <person name="Mentink-Kane M."/>
            <person name="You H."/>
            <person name="McManus D.P."/>
            <person name="Tchuente L.T."/>
            <person name="Stothard J.R."/>
            <person name="Kaur P."/>
            <person name="Dudchenko O."/>
            <person name="Aiden E.L."/>
            <person name="Yang B."/>
            <person name="Yang H."/>
            <person name="Emery A.M."/>
            <person name="Webster B.L."/>
            <person name="Brindley P.J."/>
            <person name="Rollinson D."/>
            <person name="Chang B.C.H."/>
            <person name="Gasser R.B."/>
            <person name="Young N.D."/>
        </authorList>
    </citation>
    <scope>NUCLEOTIDE SEQUENCE</scope>
</reference>
<dbReference type="InterPro" id="IPR036249">
    <property type="entry name" value="Thioredoxin-like_sf"/>
</dbReference>
<dbReference type="Gene3D" id="3.40.30.10">
    <property type="entry name" value="Glutaredoxin"/>
    <property type="match status" value="1"/>
</dbReference>
<accession>A0A922S1N4</accession>
<dbReference type="Pfam" id="PF00578">
    <property type="entry name" value="AhpC-TSA"/>
    <property type="match status" value="1"/>
</dbReference>
<evidence type="ECO:0000313" key="6">
    <source>
        <dbReference type="EMBL" id="KAH9589867.1"/>
    </source>
</evidence>
<protein>
    <recommendedName>
        <fullName evidence="2">thioredoxin-dependent peroxiredoxin</fullName>
        <ecNumber evidence="2">1.11.1.24</ecNumber>
    </recommendedName>
</protein>
<dbReference type="GO" id="GO:0033554">
    <property type="term" value="P:cellular response to stress"/>
    <property type="evidence" value="ECO:0007669"/>
    <property type="project" value="TreeGrafter"/>
</dbReference>
<evidence type="ECO:0000256" key="3">
    <source>
        <dbReference type="ARBA" id="ARBA00023002"/>
    </source>
</evidence>
<feature type="domain" description="Thioredoxin" evidence="5">
    <location>
        <begin position="262"/>
        <end position="421"/>
    </location>
</feature>
<dbReference type="GO" id="GO:0006979">
    <property type="term" value="P:response to oxidative stress"/>
    <property type="evidence" value="ECO:0007669"/>
    <property type="project" value="TreeGrafter"/>
</dbReference>
<dbReference type="AlphaFoldDB" id="A0A922S1N4"/>
<gene>
    <name evidence="6" type="primary">PRDX1_8</name>
    <name evidence="6" type="ORF">MS3_00010301</name>
</gene>
<dbReference type="RefSeq" id="XP_051070394.1">
    <property type="nucleotide sequence ID" value="XM_051218661.1"/>
</dbReference>
<evidence type="ECO:0000313" key="7">
    <source>
        <dbReference type="Proteomes" id="UP000471633"/>
    </source>
</evidence>
<dbReference type="PROSITE" id="PS51352">
    <property type="entry name" value="THIOREDOXIN_2"/>
    <property type="match status" value="1"/>
</dbReference>
<evidence type="ECO:0000256" key="1">
    <source>
        <dbReference type="ARBA" id="ARBA00009796"/>
    </source>
</evidence>
<keyword evidence="7" id="KW-1185">Reference proteome</keyword>
<dbReference type="SUPFAM" id="SSF52833">
    <property type="entry name" value="Thioredoxin-like"/>
    <property type="match status" value="1"/>
</dbReference>
<reference evidence="6" key="1">
    <citation type="journal article" date="2012" name="Nat. Genet.">
        <title>Whole-genome sequence of Schistosoma haematobium.</title>
        <authorList>
            <person name="Young N.D."/>
            <person name="Jex A.R."/>
            <person name="Li B."/>
            <person name="Liu S."/>
            <person name="Yang L."/>
            <person name="Xiong Z."/>
            <person name="Li Y."/>
            <person name="Cantacessi C."/>
            <person name="Hall R.S."/>
            <person name="Xu X."/>
            <person name="Chen F."/>
            <person name="Wu X."/>
            <person name="Zerlotini A."/>
            <person name="Oliveira G."/>
            <person name="Hofmann A."/>
            <person name="Zhang G."/>
            <person name="Fang X."/>
            <person name="Kang Y."/>
            <person name="Campbell B.E."/>
            <person name="Loukas A."/>
            <person name="Ranganathan S."/>
            <person name="Rollinson D."/>
            <person name="Rinaldi G."/>
            <person name="Brindley P.J."/>
            <person name="Yang H."/>
            <person name="Wang J."/>
            <person name="Wang J."/>
            <person name="Gasser R.B."/>
        </authorList>
    </citation>
    <scope>NUCLEOTIDE SEQUENCE</scope>
</reference>
<dbReference type="KEGG" id="shx:MS3_00010301"/>
<dbReference type="GO" id="GO:0005829">
    <property type="term" value="C:cytosol"/>
    <property type="evidence" value="ECO:0007669"/>
    <property type="project" value="TreeGrafter"/>
</dbReference>
<name>A0A922S1N4_SCHHA</name>
<organism evidence="6 7">
    <name type="scientific">Schistosoma haematobium</name>
    <name type="common">Blood fluke</name>
    <dbReference type="NCBI Taxonomy" id="6185"/>
    <lineage>
        <taxon>Eukaryota</taxon>
        <taxon>Metazoa</taxon>
        <taxon>Spiralia</taxon>
        <taxon>Lophotrochozoa</taxon>
        <taxon>Platyhelminthes</taxon>
        <taxon>Trematoda</taxon>
        <taxon>Digenea</taxon>
        <taxon>Strigeidida</taxon>
        <taxon>Schistosomatoidea</taxon>
        <taxon>Schistosomatidae</taxon>
        <taxon>Schistosoma</taxon>
    </lineage>
</organism>
<comment type="similarity">
    <text evidence="1">Belongs to the peroxiredoxin family. AhpC/Prx1 subfamily.</text>
</comment>
<dbReference type="CTD" id="24595848"/>
<dbReference type="PANTHER" id="PTHR10681">
    <property type="entry name" value="THIOREDOXIN PEROXIDASE"/>
    <property type="match status" value="1"/>
</dbReference>
<dbReference type="EC" id="1.11.1.24" evidence="2"/>
<dbReference type="InterPro" id="IPR050217">
    <property type="entry name" value="Peroxiredoxin"/>
</dbReference>
<evidence type="ECO:0000256" key="2">
    <source>
        <dbReference type="ARBA" id="ARBA00013017"/>
    </source>
</evidence>
<dbReference type="Proteomes" id="UP000471633">
    <property type="component" value="Unassembled WGS sequence"/>
</dbReference>
<comment type="catalytic activity">
    <reaction evidence="4">
        <text>a hydroperoxide + [thioredoxin]-dithiol = an alcohol + [thioredoxin]-disulfide + H2O</text>
        <dbReference type="Rhea" id="RHEA:62620"/>
        <dbReference type="Rhea" id="RHEA-COMP:10698"/>
        <dbReference type="Rhea" id="RHEA-COMP:10700"/>
        <dbReference type="ChEBI" id="CHEBI:15377"/>
        <dbReference type="ChEBI" id="CHEBI:29950"/>
        <dbReference type="ChEBI" id="CHEBI:30879"/>
        <dbReference type="ChEBI" id="CHEBI:35924"/>
        <dbReference type="ChEBI" id="CHEBI:50058"/>
        <dbReference type="EC" id="1.11.1.24"/>
    </reaction>
</comment>
<evidence type="ECO:0000256" key="4">
    <source>
        <dbReference type="ARBA" id="ARBA00049091"/>
    </source>
</evidence>
<dbReference type="EMBL" id="AMPZ03000002">
    <property type="protein sequence ID" value="KAH9589867.1"/>
    <property type="molecule type" value="Genomic_DNA"/>
</dbReference>
<dbReference type="InterPro" id="IPR013766">
    <property type="entry name" value="Thioredoxin_domain"/>
</dbReference>
<comment type="caution">
    <text evidence="6">The sequence shown here is derived from an EMBL/GenBank/DDBJ whole genome shotgun (WGS) entry which is preliminary data.</text>
</comment>
<dbReference type="GO" id="GO:0042744">
    <property type="term" value="P:hydrogen peroxide catabolic process"/>
    <property type="evidence" value="ECO:0007669"/>
    <property type="project" value="TreeGrafter"/>
</dbReference>
<proteinExistence type="inferred from homology"/>
<evidence type="ECO:0000259" key="5">
    <source>
        <dbReference type="PROSITE" id="PS51352"/>
    </source>
</evidence>
<reference evidence="6" key="2">
    <citation type="journal article" date="2019" name="Gigascience">
        <title>High-quality Schistosoma haematobium genome achieved by single-molecule and long-range sequencing.</title>
        <authorList>
            <person name="Stroehlein A.J."/>
            <person name="Korhonen P.K."/>
            <person name="Chong T.M."/>
            <person name="Lim Y.L."/>
            <person name="Chan K.G."/>
            <person name="Webster B."/>
            <person name="Rollinson D."/>
            <person name="Brindley P.J."/>
            <person name="Gasser R.B."/>
            <person name="Young N.D."/>
        </authorList>
    </citation>
    <scope>NUCLEOTIDE SEQUENCE</scope>
</reference>
<dbReference type="InterPro" id="IPR000866">
    <property type="entry name" value="AhpC/TSA"/>
</dbReference>
<dbReference type="PANTHER" id="PTHR10681:SF128">
    <property type="entry name" value="THIOREDOXIN-DEPENDENT PEROXIDE REDUCTASE, MITOCHONDRIAL"/>
    <property type="match status" value="1"/>
</dbReference>
<dbReference type="GeneID" id="24595848"/>